<name>B8HLA3_CYAP4</name>
<reference evidence="9" key="1">
    <citation type="submission" date="2009-01" db="EMBL/GenBank/DDBJ databases">
        <title>Complete sequence of chromosome Cyanothece sp. PCC 7425.</title>
        <authorList>
            <consortium name="US DOE Joint Genome Institute"/>
            <person name="Lucas S."/>
            <person name="Copeland A."/>
            <person name="Lapidus A."/>
            <person name="Glavina del Rio T."/>
            <person name="Dalin E."/>
            <person name="Tice H."/>
            <person name="Bruce D."/>
            <person name="Goodwin L."/>
            <person name="Pitluck S."/>
            <person name="Sims D."/>
            <person name="Meineke L."/>
            <person name="Brettin T."/>
            <person name="Detter J.C."/>
            <person name="Han C."/>
            <person name="Larimer F."/>
            <person name="Land M."/>
            <person name="Hauser L."/>
            <person name="Kyrpides N."/>
            <person name="Ovchinnikova G."/>
            <person name="Liberton M."/>
            <person name="Stoeckel J."/>
            <person name="Banerjee A."/>
            <person name="Singh A."/>
            <person name="Page L."/>
            <person name="Sato H."/>
            <person name="Zhao L."/>
            <person name="Sherman L."/>
            <person name="Pakrasi H."/>
            <person name="Richardson P."/>
        </authorList>
    </citation>
    <scope>NUCLEOTIDE SEQUENCE</scope>
    <source>
        <strain evidence="9">PCC 7425</strain>
    </source>
</reference>
<dbReference type="InterPro" id="IPR000515">
    <property type="entry name" value="MetI-like"/>
</dbReference>
<feature type="transmembrane region" description="Helical" evidence="7">
    <location>
        <begin position="79"/>
        <end position="97"/>
    </location>
</feature>
<sequence>MPDHPPAELLPPDSRLTPYQWLQRNLFNTWYNSLLTLTCAGTIAAILWFMFNWAITQAEWAVVQQNLPRFLVGRYPPALYWRLWLVLALVVGMGIWIASRKKAQTKLNLVNLALPALLFLVMLWLIGGGLGLTPVKTNLWNGLLLTLLLSAVSIVLAFPLGVLLALGRQSSLPLLRGFSTTYIEILRGLPLIGVLFMAQVMLPLVLPADLRLDRLLRAIAGLVLFNAAYLAENVRGGLQSVPRGQIEAAQALGFNIPLTLLLIVLPQALRTVIPAIVGQFISLIKDTSLLSLFALLELTGIARSILAQPQFLGHYTEVYLFIGLIYWFFCFTLSHYSRRLE</sequence>
<dbReference type="eggNOG" id="COG0765">
    <property type="taxonomic scope" value="Bacteria"/>
</dbReference>
<evidence type="ECO:0000256" key="3">
    <source>
        <dbReference type="ARBA" id="ARBA00022475"/>
    </source>
</evidence>
<dbReference type="InterPro" id="IPR010065">
    <property type="entry name" value="AA_ABC_transptr_permease_3TM"/>
</dbReference>
<evidence type="ECO:0000259" key="8">
    <source>
        <dbReference type="PROSITE" id="PS50928"/>
    </source>
</evidence>
<keyword evidence="5 7" id="KW-1133">Transmembrane helix</keyword>
<feature type="transmembrane region" description="Helical" evidence="7">
    <location>
        <begin position="109"/>
        <end position="127"/>
    </location>
</feature>
<dbReference type="PANTHER" id="PTHR30614">
    <property type="entry name" value="MEMBRANE COMPONENT OF AMINO ACID ABC TRANSPORTER"/>
    <property type="match status" value="1"/>
</dbReference>
<organism evidence="9">
    <name type="scientific">Cyanothece sp. (strain PCC 7425 / ATCC 29141)</name>
    <dbReference type="NCBI Taxonomy" id="395961"/>
    <lineage>
        <taxon>Bacteria</taxon>
        <taxon>Bacillati</taxon>
        <taxon>Cyanobacteriota</taxon>
        <taxon>Cyanophyceae</taxon>
        <taxon>Gomontiellales</taxon>
        <taxon>Cyanothecaceae</taxon>
        <taxon>Cyanothece</taxon>
    </lineage>
</organism>
<dbReference type="NCBIfam" id="TIGR01726">
    <property type="entry name" value="HEQRo_perm_3TM"/>
    <property type="match status" value="1"/>
</dbReference>
<evidence type="ECO:0000256" key="5">
    <source>
        <dbReference type="ARBA" id="ARBA00022989"/>
    </source>
</evidence>
<dbReference type="PROSITE" id="PS50928">
    <property type="entry name" value="ABC_TM1"/>
    <property type="match status" value="1"/>
</dbReference>
<dbReference type="CDD" id="cd06261">
    <property type="entry name" value="TM_PBP2"/>
    <property type="match status" value="1"/>
</dbReference>
<keyword evidence="4 7" id="KW-0812">Transmembrane</keyword>
<dbReference type="HOGENOM" id="CLU_019602_16_1_3"/>
<dbReference type="InterPro" id="IPR035906">
    <property type="entry name" value="MetI-like_sf"/>
</dbReference>
<keyword evidence="6 7" id="KW-0472">Membrane</keyword>
<feature type="transmembrane region" description="Helical" evidence="7">
    <location>
        <begin position="139"/>
        <end position="167"/>
    </location>
</feature>
<feature type="transmembrane region" description="Helical" evidence="7">
    <location>
        <begin position="188"/>
        <end position="208"/>
    </location>
</feature>
<dbReference type="SUPFAM" id="SSF161098">
    <property type="entry name" value="MetI-like"/>
    <property type="match status" value="1"/>
</dbReference>
<proteinExistence type="inferred from homology"/>
<evidence type="ECO:0000256" key="2">
    <source>
        <dbReference type="ARBA" id="ARBA00022448"/>
    </source>
</evidence>
<dbReference type="AlphaFoldDB" id="B8HLA3"/>
<dbReference type="GO" id="GO:0022857">
    <property type="term" value="F:transmembrane transporter activity"/>
    <property type="evidence" value="ECO:0007669"/>
    <property type="project" value="InterPro"/>
</dbReference>
<protein>
    <submittedName>
        <fullName evidence="9">Polar amino acid ABC transporter, inner membrane subunit</fullName>
    </submittedName>
</protein>
<feature type="transmembrane region" description="Helical" evidence="7">
    <location>
        <begin position="30"/>
        <end position="51"/>
    </location>
</feature>
<evidence type="ECO:0000256" key="4">
    <source>
        <dbReference type="ARBA" id="ARBA00022692"/>
    </source>
</evidence>
<dbReference type="EMBL" id="CP001344">
    <property type="protein sequence ID" value="ACL46968.1"/>
    <property type="molecule type" value="Genomic_DNA"/>
</dbReference>
<dbReference type="Gene3D" id="1.10.3720.10">
    <property type="entry name" value="MetI-like"/>
    <property type="match status" value="1"/>
</dbReference>
<dbReference type="OrthoDB" id="9805999at2"/>
<feature type="domain" description="ABC transmembrane type-1" evidence="8">
    <location>
        <begin position="143"/>
        <end position="337"/>
    </location>
</feature>
<evidence type="ECO:0000256" key="1">
    <source>
        <dbReference type="ARBA" id="ARBA00004651"/>
    </source>
</evidence>
<comment type="similarity">
    <text evidence="7">Belongs to the binding-protein-dependent transport system permease family.</text>
</comment>
<comment type="subcellular location">
    <subcellularLocation>
        <location evidence="1 7">Cell membrane</location>
        <topology evidence="1 7">Multi-pass membrane protein</topology>
    </subcellularLocation>
</comment>
<dbReference type="STRING" id="395961.Cyan7425_4662"/>
<feature type="transmembrane region" description="Helical" evidence="7">
    <location>
        <begin position="214"/>
        <end position="231"/>
    </location>
</feature>
<feature type="transmembrane region" description="Helical" evidence="7">
    <location>
        <begin position="252"/>
        <end position="269"/>
    </location>
</feature>
<evidence type="ECO:0000256" key="6">
    <source>
        <dbReference type="ARBA" id="ARBA00023136"/>
    </source>
</evidence>
<accession>B8HLA3</accession>
<keyword evidence="2 7" id="KW-0813">Transport</keyword>
<dbReference type="GO" id="GO:0006865">
    <property type="term" value="P:amino acid transport"/>
    <property type="evidence" value="ECO:0007669"/>
    <property type="project" value="TreeGrafter"/>
</dbReference>
<evidence type="ECO:0000256" key="7">
    <source>
        <dbReference type="RuleBase" id="RU363032"/>
    </source>
</evidence>
<gene>
    <name evidence="9" type="ordered locus">Cyan7425_4662</name>
</gene>
<dbReference type="Pfam" id="PF00528">
    <property type="entry name" value="BPD_transp_1"/>
    <property type="match status" value="1"/>
</dbReference>
<dbReference type="PANTHER" id="PTHR30614:SF41">
    <property type="entry name" value="INNER MEMBRANE AMINO-ACID ABC TRANSPORTER PERMEASE PROTEIN YHDY"/>
    <property type="match status" value="1"/>
</dbReference>
<dbReference type="GO" id="GO:0043190">
    <property type="term" value="C:ATP-binding cassette (ABC) transporter complex"/>
    <property type="evidence" value="ECO:0007669"/>
    <property type="project" value="InterPro"/>
</dbReference>
<dbReference type="KEGG" id="cyn:Cyan7425_4662"/>
<keyword evidence="3" id="KW-1003">Cell membrane</keyword>
<dbReference type="InterPro" id="IPR043429">
    <property type="entry name" value="ArtM/GltK/GlnP/TcyL/YhdX-like"/>
</dbReference>
<evidence type="ECO:0000313" key="9">
    <source>
        <dbReference type="EMBL" id="ACL46968.1"/>
    </source>
</evidence>
<feature type="transmembrane region" description="Helical" evidence="7">
    <location>
        <begin position="318"/>
        <end position="336"/>
    </location>
</feature>